<organism evidence="2 3">
    <name type="scientific">Candidatus Enterocola intestinipullorum</name>
    <dbReference type="NCBI Taxonomy" id="2840783"/>
    <lineage>
        <taxon>Bacteria</taxon>
        <taxon>Pseudomonadati</taxon>
        <taxon>Bacteroidota</taxon>
        <taxon>Bacteroidia</taxon>
        <taxon>Bacteroidales</taxon>
        <taxon>Candidatus Enterocola</taxon>
    </lineage>
</organism>
<accession>A0A9D9EGT4</accession>
<keyword evidence="1" id="KW-0732">Signal</keyword>
<protein>
    <submittedName>
        <fullName evidence="2">Cadherin-like beta sandwich domain-containing protein</fullName>
    </submittedName>
</protein>
<sequence length="3160" mass="342971">MNFKNIRFGFVALCLAFASFANAQQLPNNDFSQAGGDFNGSTQPASWNGSNVTQVGLKFTFVEWKQGAGRNGDGAVSVSNKEVGALGITATAPGYLSLGQPFSYVQGLSKDNATAGTEGGIAFTYRPDTMSVWLQRSANGQEDLNLVVYSWKGTSKSNKYAANGGGCLTMDRDYIDEESDIRQDDKNTCGTNVEATQISDGHYRTRETWSEWREIKVPVKYYNDEIPEKINVILSSGNYPNFRANSGMYAGNSILVDEVKLIYSSKIHELRLNNVPYASFNPSRLEYTIEVAEGESMPTITAKRSGRTLSGSEISINYGAIEGAPTTVTVKAEDGSSTTTYTINFVRKRDTNPRLNSLSVNGTPISGFASNVSNYKVSLPYGTTGFPEITYEKGHEGQQVEIKECPIPGTAQVVVHAENPEYSMTYNIEFSVGELTDTTLADILVNGKSIPGYSPTKLTYTVEVPTGTTEDPEILYVSAYPEGMQTVVVVNNGLNGQSTITVSAPGTSTSRVYKLSFKVTESSYCYLDNIYLDGVPLDGFAPETFSYDVALGPDAVSLPEITFDKGDEYQNVTIESGGLDGTTLIKVSAQNGINSAVYRLNFNVQKSSNSKLSAIYIGGEPLENFSADVTTYKVLLPVGTVELPEITWEKGDEYQTVTPTYGGINGETKLLVTAQSGARTQYVLGFSVQKADVSTLEGISLGGIPLEGFSPLVTEYDIVLPVGTVVLPDIAYTVHDEYQVVTVDRGNVNGTTRITVRAQSGAVTIYYLNFSVQLSSNTRLSSIVIGGEPLADFEADKQDYSVELPAGTVELPTIEAVKADDYQTVSISKGGVNGVSVIYVQAQNGDSFEYRINFSVKKSENAYLAAIYVDGILLDGFEAGVFNYDYTLDTEADECPEITVEKADANQGVQIVTPVLEGRATITVTPEQGDANIYTIDFAFERSADDKLGGITVGGEPLPGFSPDENAYDYVLPSGTVSLPAIEVQKGDDGQTVEVITNGVEGLTSITVVAANGSENVYNIDFSVMKSSVSTLKAVKIGDYEIEIVDGVYEYEYILPEPVSQAAFSLRSARADNAVLPLVVPIKSDALSHLTMCLPKTEGLIIIKTYSEDGSSNNVYTINVHYAEETSAELKSLTVGGEAVELRHGVYEYDIERPYGFETQEVSYEKAYAGQIVSVSNNRNAISVEVVAESGDKAVYTINVNELPATNATLKGLEIYDAANLQYVPLDGFAADKYDYEYLLAQGTETVPAVNPVLSDDMQKIQIVYGKPDSATVIKVTSGNGDTSEYKIVFKTEKSSVSSLDMIYLDGEELGNFNCSFDPDIFEYRAVLPYGTTDVPSITYDRAQEGEKVNVAYGGLNEAAIITVVAEDGSQSVYTLYFDVDYNGKANTLANIMLNGEGIENFSPDTYEYTVVLPYNSTTPSVAYTKSFNEQSVLVANEGLNRVKLTVRSNIGLEDAEYVINFTIAENPASLSAITINGSDLAGFATRKYKYVYTVPAGEDTPQVKFFSLDGSEIAAAVSNVNYAQCVNTVGEESLTYTVYFHYADDVIPNGNFEQWSGTKYNGAQKPTGWTAPADVAEKYKVTATYTTGKEVINDGGALLLQTYYDTSGNPFGGTGNAYSISGSIPGMITTGNMSISFASFGNSQSSVSGGIAFRNTPDSVTVDYNPSSNTRIDNWRMLANYFDANGIQHDNVYTGSFDKKNQWQVATLQIPYAEDVRKTGVSMFNFTLNAASSENAKDFGSTLANYKASAIYVDNLRAVYNSAITSVKVNGVDAVLDGDVYTVQISDTDYYRLPEIEIDGEVPDQEYVIDYGTEVAENNTVVRNVKITSYAEDGTSSEYALRITRPIYNYLSDIKINGTSLEGFAPDKFEYKVSLPAGSSAPDIQAFAATNSQDLEYYVEGDWYSVSVTNINGGKMIYNIIFEAAASADNKLAGIFLDGESLEGFAPDKLQYAISLPAGTKQFPVVSVKKGNAGQYVDINETEQGVSISVYAESDADKANANVYEIAMDVLPADNTTKQLKSLEVYGLQSGESQIDFAAETYSYEFDRVYGRKYGTVYAPMYAEDVLTVDINDKQVTYTLSNDNSAAVAGDVRYVLAFADEEPDDSRLGDILADGVSLPDFNADKYEYEVDVTDGSYPKIEAVKAYDYQTVAMTYDAGSVAYIINVSAPGAAEASVYTVRYNAILSQDATLASLVVAGEEIVLQAGKYAYEYQLPEGTTRMPDVTANANDDGAQVGINLPQSVEGSIEIVVTSEDGNFTQTYTVQLSVKKSDNAKLQMIYAGHKEIDGFDPGQSGYQVTVKSGESKPVISWQKAQVSQSVEVTDSETQTVLTVTAEDGLSTFEYVIAYVYEYSSEAGISSISVDGKLLDGFEPSRYDYALELPVGATVLPEISIKPLSDKQSTEIDNGGVNGDYVITAVSEDGSKTVVYTIHFSVKPSEYDNLSMIYIGGEKLSASAAGFETVTDFAPDVYEYDIILPVGSSTVPMITADKGDAWQQEPLIESSGDGFTVKIIATAQAGNQKVYTLNFSVKKSDVATLKMIYVNYEAMNTESVNFEVDKDFAPDVFEYGLELPVGSNPEDFVLTFDKGDSYQNAVANREPDVYTVDVAAEDGIHTNTYTVNISVKKSDNAYLSDLLVNGITVDGFAPGTLSYSIDLPVGTVTMPNVTYVPGDAYQRLVHQVSEDGGYHKIIVTSQSGKVNEYEIIFNVLKSDNAELEDLRISHADADLQLSPTFDPQVYDYVLTLPYEYRDELPKFIAIEKSGQTIESEHQPESADDSYSVTVLAENGTSAKTYTVKLMLMPSDIVTLDMIYADGAEIVGFDPQVAYYETELLYGTENCPIVSWDLTEPGSETAEAAYSETSDGWSVSITVTAASGDVNEYVLHFIIGKDAENRLVSFKVSGKLVEGFDPDETQYTVTYPAYTDSSVLPVVDDITYELMHPGTSTATVIQSDANTIVIQVTAANGDVRNYVLETVIEISDNTGLEALYVDGELVDGFVPEIDEYYYSLPYGSTFVDETIVTYQAAESGQTVTLYKDGMDVKVSVTAQDGSSMRVYTIHFVSSSFDPSKQATLEDVCVTSTADGYWKFTTKCNNVYVCLADLSGRPIANVMLPLVDPNVPDICSPSAEGYLYVPQSSEVLIYFFHSNGHRITSGKIRTHN</sequence>
<feature type="chain" id="PRO_5039677004" evidence="1">
    <location>
        <begin position="24"/>
        <end position="3160"/>
    </location>
</feature>
<reference evidence="2" key="1">
    <citation type="submission" date="2020-10" db="EMBL/GenBank/DDBJ databases">
        <authorList>
            <person name="Gilroy R."/>
        </authorList>
    </citation>
    <scope>NUCLEOTIDE SEQUENCE</scope>
    <source>
        <strain evidence="2">D3-1215</strain>
    </source>
</reference>
<evidence type="ECO:0000313" key="3">
    <source>
        <dbReference type="Proteomes" id="UP000823637"/>
    </source>
</evidence>
<proteinExistence type="predicted"/>
<comment type="caution">
    <text evidence="2">The sequence shown here is derived from an EMBL/GenBank/DDBJ whole genome shotgun (WGS) entry which is preliminary data.</text>
</comment>
<dbReference type="EMBL" id="JADIMR010000010">
    <property type="protein sequence ID" value="MBO8446276.1"/>
    <property type="molecule type" value="Genomic_DNA"/>
</dbReference>
<feature type="signal peptide" evidence="1">
    <location>
        <begin position="1"/>
        <end position="23"/>
    </location>
</feature>
<dbReference type="Proteomes" id="UP000823637">
    <property type="component" value="Unassembled WGS sequence"/>
</dbReference>
<reference evidence="2" key="2">
    <citation type="journal article" date="2021" name="PeerJ">
        <title>Extensive microbial diversity within the chicken gut microbiome revealed by metagenomics and culture.</title>
        <authorList>
            <person name="Gilroy R."/>
            <person name="Ravi A."/>
            <person name="Getino M."/>
            <person name="Pursley I."/>
            <person name="Horton D.L."/>
            <person name="Alikhan N.F."/>
            <person name="Baker D."/>
            <person name="Gharbi K."/>
            <person name="Hall N."/>
            <person name="Watson M."/>
            <person name="Adriaenssens E.M."/>
            <person name="Foster-Nyarko E."/>
            <person name="Jarju S."/>
            <person name="Secka A."/>
            <person name="Antonio M."/>
            <person name="Oren A."/>
            <person name="Chaudhuri R.R."/>
            <person name="La Ragione R."/>
            <person name="Hildebrand F."/>
            <person name="Pallen M.J."/>
        </authorList>
    </citation>
    <scope>NUCLEOTIDE SEQUENCE</scope>
    <source>
        <strain evidence="2">D3-1215</strain>
    </source>
</reference>
<gene>
    <name evidence="2" type="ORF">IAC32_00815</name>
</gene>
<evidence type="ECO:0000256" key="1">
    <source>
        <dbReference type="SAM" id="SignalP"/>
    </source>
</evidence>
<evidence type="ECO:0000313" key="2">
    <source>
        <dbReference type="EMBL" id="MBO8446276.1"/>
    </source>
</evidence>
<name>A0A9D9EGT4_9BACT</name>